<dbReference type="InterPro" id="IPR029052">
    <property type="entry name" value="Metallo-depent_PP-like"/>
</dbReference>
<dbReference type="Gene3D" id="3.60.21.10">
    <property type="match status" value="1"/>
</dbReference>
<dbReference type="EMBL" id="HG917868">
    <property type="protein sequence ID" value="CDM67974.1"/>
    <property type="molecule type" value="Genomic_DNA"/>
</dbReference>
<dbReference type="InterPro" id="IPR004843">
    <property type="entry name" value="Calcineurin-like_PHP"/>
</dbReference>
<evidence type="ECO:0000259" key="1">
    <source>
        <dbReference type="Pfam" id="PF00149"/>
    </source>
</evidence>
<reference evidence="3 4" key="1">
    <citation type="submission" date="2013-11" db="EMBL/GenBank/DDBJ databases">
        <title>Complete genome sequence of Clostridum sp. M2/40.</title>
        <authorList>
            <person name="Wibberg D."/>
            <person name="Puehler A."/>
            <person name="Schlueter A."/>
        </authorList>
    </citation>
    <scope>NUCLEOTIDE SEQUENCE [LARGE SCALE GENOMIC DNA]</scope>
    <source>
        <strain evidence="4">M2/40</strain>
    </source>
</reference>
<dbReference type="Pfam" id="PF00149">
    <property type="entry name" value="Metallophos"/>
    <property type="match status" value="1"/>
</dbReference>
<dbReference type="Pfam" id="PF16656">
    <property type="entry name" value="Pur_ac_phosph_N"/>
    <property type="match status" value="1"/>
</dbReference>
<accession>W6RWG7</accession>
<sequence length="465" mass="53726">MKKVLKVLCPLLLVLIIFNGCIVKREPFDRRKYQWLDGNDIFVTETNKWEEWSKSWEKTNGEPTEIVLTPGKDETEINFAWYSKKDEKKPEFKVSESEDMINSKKIDVKSEKATKGYLSNKVTVKNLNSKKEYYYSYTIDDKWSDPLKISTIDKEGFSFLFAGDPQIGASKNVWNVDGETKFDIAKRDGFNWDRSLNFSFMTSAIPRPNFIVTSGDQIQSRSKNNPSKYYNKNEVEYAGFLSTKILRWLPIATAIGNHDSPSGNYSFHFNNPNESSLGKTEAGGDYYFTYKNALFIILNSNNSNTEEHKEFINKTVEKNKDLKWRIVTFHYDIYGSGPHSEEDDVVKFRDNIVPVLEENNIDLVLNGHDHTYCRSYILRGGEKDIRYSKEDTELYNPNGIVYITAASSTGSKYYELSKEVPSYLAFRAEVQETMVTSVEVKDNTLDIKTINDNRTVIDEFKIIKQ</sequence>
<dbReference type="Gene3D" id="2.60.40.380">
    <property type="entry name" value="Purple acid phosphatase-like, N-terminal"/>
    <property type="match status" value="1"/>
</dbReference>
<dbReference type="InterPro" id="IPR015914">
    <property type="entry name" value="PAPs_N"/>
</dbReference>
<gene>
    <name evidence="3" type="ORF">CM240_0809</name>
</gene>
<dbReference type="RefSeq" id="WP_044036676.1">
    <property type="nucleotide sequence ID" value="NZ_HG917868.1"/>
</dbReference>
<dbReference type="KEGG" id="clt:CM240_0809"/>
<feature type="domain" description="Purple acid phosphatase N-terminal" evidence="2">
    <location>
        <begin position="63"/>
        <end position="151"/>
    </location>
</feature>
<evidence type="ECO:0000259" key="2">
    <source>
        <dbReference type="Pfam" id="PF16656"/>
    </source>
</evidence>
<dbReference type="GO" id="GO:0003993">
    <property type="term" value="F:acid phosphatase activity"/>
    <property type="evidence" value="ECO:0007669"/>
    <property type="project" value="InterPro"/>
</dbReference>
<dbReference type="eggNOG" id="COG1409">
    <property type="taxonomic scope" value="Bacteria"/>
</dbReference>
<dbReference type="GO" id="GO:0046872">
    <property type="term" value="F:metal ion binding"/>
    <property type="evidence" value="ECO:0007669"/>
    <property type="project" value="InterPro"/>
</dbReference>
<evidence type="ECO:0000313" key="3">
    <source>
        <dbReference type="EMBL" id="CDM67974.1"/>
    </source>
</evidence>
<dbReference type="PATRIC" id="fig|1216932.3.peg.794"/>
<dbReference type="PANTHER" id="PTHR45867:SF3">
    <property type="entry name" value="ACID PHOSPHATASE TYPE 7"/>
    <property type="match status" value="1"/>
</dbReference>
<dbReference type="HOGENOM" id="CLU_019508_2_0_9"/>
<dbReference type="PANTHER" id="PTHR45867">
    <property type="entry name" value="PURPLE ACID PHOSPHATASE"/>
    <property type="match status" value="1"/>
</dbReference>
<dbReference type="AlphaFoldDB" id="W6RWG7"/>
<dbReference type="SUPFAM" id="SSF56300">
    <property type="entry name" value="Metallo-dependent phosphatases"/>
    <property type="match status" value="1"/>
</dbReference>
<feature type="domain" description="Calcineurin-like phosphoesterase" evidence="1">
    <location>
        <begin position="205"/>
        <end position="372"/>
    </location>
</feature>
<proteinExistence type="predicted"/>
<dbReference type="Proteomes" id="UP000019426">
    <property type="component" value="Chromosome M2/40_rep1"/>
</dbReference>
<evidence type="ECO:0000313" key="4">
    <source>
        <dbReference type="Proteomes" id="UP000019426"/>
    </source>
</evidence>
<organism evidence="3 4">
    <name type="scientific">Clostridium bornimense</name>
    <dbReference type="NCBI Taxonomy" id="1216932"/>
    <lineage>
        <taxon>Bacteria</taxon>
        <taxon>Bacillati</taxon>
        <taxon>Bacillota</taxon>
        <taxon>Clostridia</taxon>
        <taxon>Eubacteriales</taxon>
        <taxon>Clostridiaceae</taxon>
        <taxon>Clostridium</taxon>
    </lineage>
</organism>
<protein>
    <submittedName>
        <fullName evidence="3">Ser/Thr protein phosphatase family protein</fullName>
    </submittedName>
</protein>
<dbReference type="STRING" id="1216932.CM240_0809"/>
<dbReference type="OrthoDB" id="9809781at2"/>
<name>W6RWG7_9CLOT</name>
<keyword evidence="4" id="KW-1185">Reference proteome</keyword>